<dbReference type="RefSeq" id="WP_092438165.1">
    <property type="nucleotide sequence ID" value="NZ_FMYP01000030.1"/>
</dbReference>
<evidence type="ECO:0000313" key="13">
    <source>
        <dbReference type="EMBL" id="SDC40278.1"/>
    </source>
</evidence>
<dbReference type="NCBIfam" id="TIGR00147">
    <property type="entry name" value="YegS/Rv2252/BmrU family lipid kinase"/>
    <property type="match status" value="1"/>
</dbReference>
<evidence type="ECO:0000256" key="11">
    <source>
        <dbReference type="ARBA" id="ARBA00023264"/>
    </source>
</evidence>
<evidence type="ECO:0000256" key="4">
    <source>
        <dbReference type="ARBA" id="ARBA00022723"/>
    </source>
</evidence>
<dbReference type="InterPro" id="IPR050187">
    <property type="entry name" value="Lipid_Phosphate_FormReg"/>
</dbReference>
<dbReference type="OrthoDB" id="9786026at2"/>
<dbReference type="GO" id="GO:0005524">
    <property type="term" value="F:ATP binding"/>
    <property type="evidence" value="ECO:0007669"/>
    <property type="project" value="UniProtKB-KW"/>
</dbReference>
<dbReference type="GO" id="GO:0046872">
    <property type="term" value="F:metal ion binding"/>
    <property type="evidence" value="ECO:0007669"/>
    <property type="project" value="UniProtKB-KW"/>
</dbReference>
<organism evidence="13 14">
    <name type="scientific">Williamwhitmania taraxaci</name>
    <dbReference type="NCBI Taxonomy" id="1640674"/>
    <lineage>
        <taxon>Bacteria</taxon>
        <taxon>Pseudomonadati</taxon>
        <taxon>Bacteroidota</taxon>
        <taxon>Bacteroidia</taxon>
        <taxon>Bacteroidales</taxon>
        <taxon>Williamwhitmaniaceae</taxon>
        <taxon>Williamwhitmania</taxon>
    </lineage>
</organism>
<proteinExistence type="predicted"/>
<accession>A0A1G6LAV9</accession>
<comment type="cofactor">
    <cofactor evidence="1">
        <name>Mg(2+)</name>
        <dbReference type="ChEBI" id="CHEBI:18420"/>
    </cofactor>
</comment>
<protein>
    <submittedName>
        <fullName evidence="13">Lipid kinase, YegS/Rv2252/BmrU family</fullName>
    </submittedName>
</protein>
<evidence type="ECO:0000256" key="6">
    <source>
        <dbReference type="ARBA" id="ARBA00022777"/>
    </source>
</evidence>
<keyword evidence="8" id="KW-0460">Magnesium</keyword>
<keyword evidence="3" id="KW-0808">Transferase</keyword>
<evidence type="ECO:0000256" key="3">
    <source>
        <dbReference type="ARBA" id="ARBA00022679"/>
    </source>
</evidence>
<keyword evidence="10" id="KW-0594">Phospholipid biosynthesis</keyword>
<gene>
    <name evidence="13" type="ORF">SAMN05216323_10304</name>
</gene>
<dbReference type="AlphaFoldDB" id="A0A1G6LAV9"/>
<evidence type="ECO:0000256" key="1">
    <source>
        <dbReference type="ARBA" id="ARBA00001946"/>
    </source>
</evidence>
<keyword evidence="4" id="KW-0479">Metal-binding</keyword>
<evidence type="ECO:0000256" key="10">
    <source>
        <dbReference type="ARBA" id="ARBA00023209"/>
    </source>
</evidence>
<dbReference type="InterPro" id="IPR045540">
    <property type="entry name" value="YegS/DAGK_C"/>
</dbReference>
<dbReference type="InterPro" id="IPR001206">
    <property type="entry name" value="Diacylglycerol_kinase_cat_dom"/>
</dbReference>
<keyword evidence="7" id="KW-0067">ATP-binding</keyword>
<dbReference type="PANTHER" id="PTHR12358:SF106">
    <property type="entry name" value="LIPID KINASE YEGS"/>
    <property type="match status" value="1"/>
</dbReference>
<keyword evidence="5" id="KW-0547">Nucleotide-binding</keyword>
<dbReference type="PANTHER" id="PTHR12358">
    <property type="entry name" value="SPHINGOSINE KINASE"/>
    <property type="match status" value="1"/>
</dbReference>
<evidence type="ECO:0000256" key="7">
    <source>
        <dbReference type="ARBA" id="ARBA00022840"/>
    </source>
</evidence>
<dbReference type="Pfam" id="PF19279">
    <property type="entry name" value="YegS_C"/>
    <property type="match status" value="1"/>
</dbReference>
<keyword evidence="6 13" id="KW-0418">Kinase</keyword>
<dbReference type="InterPro" id="IPR016064">
    <property type="entry name" value="NAD/diacylglycerol_kinase_sf"/>
</dbReference>
<name>A0A1G6LAV9_9BACT</name>
<evidence type="ECO:0000256" key="9">
    <source>
        <dbReference type="ARBA" id="ARBA00023098"/>
    </source>
</evidence>
<dbReference type="GO" id="GO:0016301">
    <property type="term" value="F:kinase activity"/>
    <property type="evidence" value="ECO:0007669"/>
    <property type="project" value="UniProtKB-KW"/>
</dbReference>
<dbReference type="Pfam" id="PF00781">
    <property type="entry name" value="DAGK_cat"/>
    <property type="match status" value="1"/>
</dbReference>
<keyword evidence="2" id="KW-0444">Lipid biosynthesis</keyword>
<dbReference type="SMART" id="SM00046">
    <property type="entry name" value="DAGKc"/>
    <property type="match status" value="1"/>
</dbReference>
<dbReference type="GO" id="GO:0008654">
    <property type="term" value="P:phospholipid biosynthetic process"/>
    <property type="evidence" value="ECO:0007669"/>
    <property type="project" value="UniProtKB-KW"/>
</dbReference>
<evidence type="ECO:0000256" key="2">
    <source>
        <dbReference type="ARBA" id="ARBA00022516"/>
    </source>
</evidence>
<dbReference type="InterPro" id="IPR017438">
    <property type="entry name" value="ATP-NAD_kinase_N"/>
</dbReference>
<evidence type="ECO:0000259" key="12">
    <source>
        <dbReference type="PROSITE" id="PS50146"/>
    </source>
</evidence>
<dbReference type="Gene3D" id="2.60.200.40">
    <property type="match status" value="1"/>
</dbReference>
<dbReference type="Proteomes" id="UP000199452">
    <property type="component" value="Unassembled WGS sequence"/>
</dbReference>
<feature type="domain" description="DAGKc" evidence="12">
    <location>
        <begin position="3"/>
        <end position="131"/>
    </location>
</feature>
<evidence type="ECO:0000256" key="8">
    <source>
        <dbReference type="ARBA" id="ARBA00022842"/>
    </source>
</evidence>
<dbReference type="InterPro" id="IPR005218">
    <property type="entry name" value="Diacylglycerol/lipid_kinase"/>
</dbReference>
<dbReference type="STRING" id="1640674.SAMN05216323_10304"/>
<keyword evidence="11" id="KW-1208">Phospholipid metabolism</keyword>
<dbReference type="PROSITE" id="PS50146">
    <property type="entry name" value="DAGK"/>
    <property type="match status" value="1"/>
</dbReference>
<keyword evidence="9" id="KW-0443">Lipid metabolism</keyword>
<evidence type="ECO:0000313" key="14">
    <source>
        <dbReference type="Proteomes" id="UP000199452"/>
    </source>
</evidence>
<sequence>MVTEKEKIVFIVNPVSGTGKRDKALKIIREKLSDRYNYKIVTTKFAGEATEIVNAYHKQGYTKVIAVGGDGTVNEVAKAVAGTALEMGILPTGSGNGLARHLGIPMNITKAIKVINNGNVINIDNGVINNHVFFCTSGVGFDALIGNRFAEASTRGLSTYAKITTKEYFAFREQQYTIVANGETLERSAFMVTFANASQYGNNAFIAPQANASDGMMDIVIVKKFPLYIAPIFAVRMFTKLINGSKYVETIRAKEAILYRKEAGYVHYDGEPGSMGAELKVSIVHASVRIMVP</sequence>
<evidence type="ECO:0000256" key="5">
    <source>
        <dbReference type="ARBA" id="ARBA00022741"/>
    </source>
</evidence>
<reference evidence="13 14" key="1">
    <citation type="submission" date="2016-09" db="EMBL/GenBank/DDBJ databases">
        <authorList>
            <person name="Capua I."/>
            <person name="De Benedictis P."/>
            <person name="Joannis T."/>
            <person name="Lombin L.H."/>
            <person name="Cattoli G."/>
        </authorList>
    </citation>
    <scope>NUCLEOTIDE SEQUENCE [LARGE SCALE GENOMIC DNA]</scope>
    <source>
        <strain evidence="13 14">A7P-90m</strain>
    </source>
</reference>
<dbReference type="SUPFAM" id="SSF111331">
    <property type="entry name" value="NAD kinase/diacylglycerol kinase-like"/>
    <property type="match status" value="1"/>
</dbReference>
<dbReference type="GO" id="GO:0005886">
    <property type="term" value="C:plasma membrane"/>
    <property type="evidence" value="ECO:0007669"/>
    <property type="project" value="TreeGrafter"/>
</dbReference>
<dbReference type="Gene3D" id="3.40.50.10330">
    <property type="entry name" value="Probable inorganic polyphosphate/atp-NAD kinase, domain 1"/>
    <property type="match status" value="1"/>
</dbReference>
<dbReference type="EMBL" id="FMYP01000030">
    <property type="protein sequence ID" value="SDC40278.1"/>
    <property type="molecule type" value="Genomic_DNA"/>
</dbReference>
<keyword evidence="14" id="KW-1185">Reference proteome</keyword>